<evidence type="ECO:0000256" key="4">
    <source>
        <dbReference type="ARBA" id="ARBA00022989"/>
    </source>
</evidence>
<organism evidence="7 8">
    <name type="scientific">Planosporangium flavigriseum</name>
    <dbReference type="NCBI Taxonomy" id="373681"/>
    <lineage>
        <taxon>Bacteria</taxon>
        <taxon>Bacillati</taxon>
        <taxon>Actinomycetota</taxon>
        <taxon>Actinomycetes</taxon>
        <taxon>Micromonosporales</taxon>
        <taxon>Micromonosporaceae</taxon>
        <taxon>Planosporangium</taxon>
    </lineage>
</organism>
<dbReference type="GO" id="GO:0022857">
    <property type="term" value="F:transmembrane transporter activity"/>
    <property type="evidence" value="ECO:0007669"/>
    <property type="project" value="InterPro"/>
</dbReference>
<comment type="caution">
    <text evidence="7">The sequence shown here is derived from an EMBL/GenBank/DDBJ whole genome shotgun (WGS) entry which is preliminary data.</text>
</comment>
<dbReference type="PANTHER" id="PTHR32196">
    <property type="entry name" value="ABC TRANSPORTER PERMEASE PROTEIN YPHD-RELATED-RELATED"/>
    <property type="match status" value="1"/>
</dbReference>
<feature type="transmembrane region" description="Helical" evidence="6">
    <location>
        <begin position="288"/>
        <end position="308"/>
    </location>
</feature>
<feature type="transmembrane region" description="Helical" evidence="6">
    <location>
        <begin position="232"/>
        <end position="250"/>
    </location>
</feature>
<dbReference type="EMBL" id="BONU01000033">
    <property type="protein sequence ID" value="GIG75582.1"/>
    <property type="molecule type" value="Genomic_DNA"/>
</dbReference>
<reference evidence="7" key="1">
    <citation type="submission" date="2021-01" db="EMBL/GenBank/DDBJ databases">
        <title>Whole genome shotgun sequence of Planosporangium flavigriseum NBRC 105377.</title>
        <authorList>
            <person name="Komaki H."/>
            <person name="Tamura T."/>
        </authorList>
    </citation>
    <scope>NUCLEOTIDE SEQUENCE</scope>
    <source>
        <strain evidence="7">NBRC 105377</strain>
    </source>
</reference>
<keyword evidence="3 6" id="KW-0812">Transmembrane</keyword>
<dbReference type="GO" id="GO:0005886">
    <property type="term" value="C:plasma membrane"/>
    <property type="evidence" value="ECO:0007669"/>
    <property type="project" value="UniProtKB-SubCell"/>
</dbReference>
<keyword evidence="2" id="KW-1003">Cell membrane</keyword>
<evidence type="ECO:0000256" key="5">
    <source>
        <dbReference type="ARBA" id="ARBA00023136"/>
    </source>
</evidence>
<dbReference type="CDD" id="cd06579">
    <property type="entry name" value="TM_PBP1_transp_AraH_like"/>
    <property type="match status" value="1"/>
</dbReference>
<evidence type="ECO:0000256" key="3">
    <source>
        <dbReference type="ARBA" id="ARBA00022692"/>
    </source>
</evidence>
<feature type="transmembrane region" description="Helical" evidence="6">
    <location>
        <begin position="63"/>
        <end position="83"/>
    </location>
</feature>
<protein>
    <submittedName>
        <fullName evidence="7">Ribose ABC transporter permease</fullName>
    </submittedName>
</protein>
<gene>
    <name evidence="7" type="primary">rbsC</name>
    <name evidence="7" type="ORF">Pfl04_39860</name>
</gene>
<accession>A0A8J3LMQ5</accession>
<dbReference type="Pfam" id="PF02653">
    <property type="entry name" value="BPD_transp_2"/>
    <property type="match status" value="1"/>
</dbReference>
<evidence type="ECO:0000313" key="7">
    <source>
        <dbReference type="EMBL" id="GIG75582.1"/>
    </source>
</evidence>
<feature type="transmembrane region" description="Helical" evidence="6">
    <location>
        <begin position="314"/>
        <end position="333"/>
    </location>
</feature>
<dbReference type="AlphaFoldDB" id="A0A8J3LMQ5"/>
<evidence type="ECO:0000256" key="6">
    <source>
        <dbReference type="SAM" id="Phobius"/>
    </source>
</evidence>
<feature type="transmembrane region" description="Helical" evidence="6">
    <location>
        <begin position="184"/>
        <end position="203"/>
    </location>
</feature>
<sequence>MVTTEEEAVRAVPEADVTPRGRQLRTATTIARDYGMHLALVALIVIFAIASPDFRTVENLLNILNQVAVVGIVSVGMTFVILTAGIDLSVGSLLALTSLSSGVFAATQTSTTGTVLLALAVPLIVGLVGGMINGAIVASRLATPLIVTLGTLTAFRGMAVQYRVNPIHNLQDWYREIGSGRTAGIPNGIYIFIAIILVASLVLNRTRFGREVYAVGGNEQASRAAGINVARVKFAVYAISGLCVAVAAIINTSRIGAAQAIAGQGLELQAIAAVVIGGASLFGGRGKISNTVIGTLILGVLFNGLVLLNVSSPIQNIIIGALVVAAVSLDGFFRRRSA</sequence>
<name>A0A8J3LMQ5_9ACTN</name>
<proteinExistence type="predicted"/>
<dbReference type="InterPro" id="IPR001851">
    <property type="entry name" value="ABC_transp_permease"/>
</dbReference>
<dbReference type="Proteomes" id="UP000653674">
    <property type="component" value="Unassembled WGS sequence"/>
</dbReference>
<comment type="subcellular location">
    <subcellularLocation>
        <location evidence="1">Cell membrane</location>
        <topology evidence="1">Multi-pass membrane protein</topology>
    </subcellularLocation>
</comment>
<dbReference type="RefSeq" id="WP_203981488.1">
    <property type="nucleotide sequence ID" value="NZ_BAAAQJ010000012.1"/>
</dbReference>
<keyword evidence="5 6" id="KW-0472">Membrane</keyword>
<keyword evidence="8" id="KW-1185">Reference proteome</keyword>
<evidence type="ECO:0000256" key="2">
    <source>
        <dbReference type="ARBA" id="ARBA00022475"/>
    </source>
</evidence>
<feature type="transmembrane region" description="Helical" evidence="6">
    <location>
        <begin position="115"/>
        <end position="138"/>
    </location>
</feature>
<keyword evidence="4 6" id="KW-1133">Transmembrane helix</keyword>
<feature type="transmembrane region" description="Helical" evidence="6">
    <location>
        <begin position="34"/>
        <end position="51"/>
    </location>
</feature>
<feature type="transmembrane region" description="Helical" evidence="6">
    <location>
        <begin position="256"/>
        <end position="276"/>
    </location>
</feature>
<evidence type="ECO:0000313" key="8">
    <source>
        <dbReference type="Proteomes" id="UP000653674"/>
    </source>
</evidence>
<evidence type="ECO:0000256" key="1">
    <source>
        <dbReference type="ARBA" id="ARBA00004651"/>
    </source>
</evidence>